<dbReference type="RefSeq" id="WP_250857332.1">
    <property type="nucleotide sequence ID" value="NZ_JAGSOJ010000001.1"/>
</dbReference>
<proteinExistence type="inferred from homology"/>
<feature type="binding site" evidence="8">
    <location>
        <position position="8"/>
    </location>
    <ligand>
        <name>Mg(2+)</name>
        <dbReference type="ChEBI" id="CHEBI:18420"/>
    </ligand>
</feature>
<keyword evidence="8" id="KW-0963">Cytoplasm</keyword>
<evidence type="ECO:0000256" key="6">
    <source>
        <dbReference type="ARBA" id="ARBA00023098"/>
    </source>
</evidence>
<accession>A0A9J6NVH8</accession>
<keyword evidence="7 8" id="KW-0275">Fatty acid biosynthesis</keyword>
<keyword evidence="5 8" id="KW-0460">Magnesium</keyword>
<comment type="subcellular location">
    <subcellularLocation>
        <location evidence="8">Cytoplasm</location>
    </subcellularLocation>
</comment>
<keyword evidence="6 8" id="KW-0443">Lipid metabolism</keyword>
<dbReference type="AlphaFoldDB" id="A0A9J6NVH8"/>
<dbReference type="GO" id="GO:0005737">
    <property type="term" value="C:cytoplasm"/>
    <property type="evidence" value="ECO:0007669"/>
    <property type="project" value="UniProtKB-SubCell"/>
</dbReference>
<dbReference type="GO" id="GO:0006633">
    <property type="term" value="P:fatty acid biosynthetic process"/>
    <property type="evidence" value="ECO:0007669"/>
    <property type="project" value="UniProtKB-UniRule"/>
</dbReference>
<keyword evidence="11" id="KW-1185">Reference proteome</keyword>
<protein>
    <recommendedName>
        <fullName evidence="8">Holo-[acyl-carrier-protein] synthase</fullName>
        <shortName evidence="8">Holo-ACP synthase</shortName>
        <ecNumber evidence="8">2.7.8.7</ecNumber>
    </recommendedName>
    <alternativeName>
        <fullName evidence="8">4'-phosphopantetheinyl transferase AcpS</fullName>
    </alternativeName>
</protein>
<evidence type="ECO:0000256" key="1">
    <source>
        <dbReference type="ARBA" id="ARBA00022516"/>
    </source>
</evidence>
<dbReference type="HAMAP" id="MF_00101">
    <property type="entry name" value="AcpS"/>
    <property type="match status" value="1"/>
</dbReference>
<keyword evidence="3 8" id="KW-0479">Metal-binding</keyword>
<comment type="similarity">
    <text evidence="8">Belongs to the P-Pant transferase superfamily. AcpS family.</text>
</comment>
<dbReference type="GO" id="GO:0000287">
    <property type="term" value="F:magnesium ion binding"/>
    <property type="evidence" value="ECO:0007669"/>
    <property type="project" value="UniProtKB-UniRule"/>
</dbReference>
<feature type="binding site" evidence="8">
    <location>
        <position position="55"/>
    </location>
    <ligand>
        <name>Mg(2+)</name>
        <dbReference type="ChEBI" id="CHEBI:18420"/>
    </ligand>
</feature>
<dbReference type="InterPro" id="IPR002582">
    <property type="entry name" value="ACPS"/>
</dbReference>
<dbReference type="Pfam" id="PF01648">
    <property type="entry name" value="ACPS"/>
    <property type="match status" value="1"/>
</dbReference>
<evidence type="ECO:0000256" key="3">
    <source>
        <dbReference type="ARBA" id="ARBA00022723"/>
    </source>
</evidence>
<comment type="catalytic activity">
    <reaction evidence="8">
        <text>apo-[ACP] + CoA = holo-[ACP] + adenosine 3',5'-bisphosphate + H(+)</text>
        <dbReference type="Rhea" id="RHEA:12068"/>
        <dbReference type="Rhea" id="RHEA-COMP:9685"/>
        <dbReference type="Rhea" id="RHEA-COMP:9690"/>
        <dbReference type="ChEBI" id="CHEBI:15378"/>
        <dbReference type="ChEBI" id="CHEBI:29999"/>
        <dbReference type="ChEBI" id="CHEBI:57287"/>
        <dbReference type="ChEBI" id="CHEBI:58343"/>
        <dbReference type="ChEBI" id="CHEBI:64479"/>
        <dbReference type="EC" id="2.7.8.7"/>
    </reaction>
</comment>
<dbReference type="InterPro" id="IPR004568">
    <property type="entry name" value="Ppantetheine-prot_Trfase_dom"/>
</dbReference>
<sequence>MVKGIGTDIIEIDRIEKALNREAFLTKMFHNREIEYFKMRNMKPEFIAGRFAAKEAIVKALGTGFRGIKFKDIIVDRNSLGKPIVVLKGEAEKIASKYGDYAIHISISHGRDNAIAYAIWEVKNESFKGRINQGN</sequence>
<dbReference type="EMBL" id="JAGSOJ010000001">
    <property type="protein sequence ID" value="MCM1988466.1"/>
    <property type="molecule type" value="Genomic_DNA"/>
</dbReference>
<evidence type="ECO:0000256" key="2">
    <source>
        <dbReference type="ARBA" id="ARBA00022679"/>
    </source>
</evidence>
<dbReference type="NCBIfam" id="TIGR00516">
    <property type="entry name" value="acpS"/>
    <property type="match status" value="1"/>
</dbReference>
<reference evidence="10" key="2">
    <citation type="submission" date="2021-04" db="EMBL/GenBank/DDBJ databases">
        <authorList>
            <person name="Dong X."/>
        </authorList>
    </citation>
    <scope>NUCLEOTIDE SEQUENCE</scope>
    <source>
        <strain evidence="10">ZWT</strain>
    </source>
</reference>
<name>A0A9J6NVH8_9CLOT</name>
<evidence type="ECO:0000313" key="11">
    <source>
        <dbReference type="Proteomes" id="UP001056429"/>
    </source>
</evidence>
<evidence type="ECO:0000259" key="9">
    <source>
        <dbReference type="Pfam" id="PF01648"/>
    </source>
</evidence>
<feature type="domain" description="4'-phosphopantetheinyl transferase" evidence="9">
    <location>
        <begin position="4"/>
        <end position="104"/>
    </location>
</feature>
<dbReference type="EC" id="2.7.8.7" evidence="8"/>
<dbReference type="InterPro" id="IPR037143">
    <property type="entry name" value="4-PPantetheinyl_Trfase_dom_sf"/>
</dbReference>
<gene>
    <name evidence="8" type="primary">acpS</name>
    <name evidence="10" type="ORF">KDK92_01855</name>
</gene>
<dbReference type="InterPro" id="IPR008278">
    <property type="entry name" value="4-PPantetheinyl_Trfase_dom"/>
</dbReference>
<dbReference type="Proteomes" id="UP001056429">
    <property type="component" value="Unassembled WGS sequence"/>
</dbReference>
<keyword evidence="2 8" id="KW-0808">Transferase</keyword>
<evidence type="ECO:0000256" key="5">
    <source>
        <dbReference type="ARBA" id="ARBA00022842"/>
    </source>
</evidence>
<dbReference type="NCBIfam" id="TIGR00556">
    <property type="entry name" value="pantethn_trn"/>
    <property type="match status" value="1"/>
</dbReference>
<keyword evidence="1 8" id="KW-0444">Lipid biosynthesis</keyword>
<dbReference type="GO" id="GO:0008897">
    <property type="term" value="F:holo-[acyl-carrier-protein] synthase activity"/>
    <property type="evidence" value="ECO:0007669"/>
    <property type="project" value="UniProtKB-UniRule"/>
</dbReference>
<dbReference type="SUPFAM" id="SSF56214">
    <property type="entry name" value="4'-phosphopantetheinyl transferase"/>
    <property type="match status" value="1"/>
</dbReference>
<comment type="cofactor">
    <cofactor evidence="8">
        <name>Mg(2+)</name>
        <dbReference type="ChEBI" id="CHEBI:18420"/>
    </cofactor>
</comment>
<comment type="caution">
    <text evidence="10">The sequence shown here is derived from an EMBL/GenBank/DDBJ whole genome shotgun (WGS) entry which is preliminary data.</text>
</comment>
<evidence type="ECO:0000256" key="8">
    <source>
        <dbReference type="HAMAP-Rule" id="MF_00101"/>
    </source>
</evidence>
<reference evidence="10" key="1">
    <citation type="journal article" date="2021" name="mSystems">
        <title>Bacteria and Archaea Synergistically Convert Glycine Betaine to Biogenic Methane in the Formosa Cold Seep of the South China Sea.</title>
        <authorList>
            <person name="Li L."/>
            <person name="Zhang W."/>
            <person name="Zhang S."/>
            <person name="Song L."/>
            <person name="Sun Q."/>
            <person name="Zhang H."/>
            <person name="Xiang H."/>
            <person name="Dong X."/>
        </authorList>
    </citation>
    <scope>NUCLEOTIDE SEQUENCE</scope>
    <source>
        <strain evidence="10">ZWT</strain>
    </source>
</reference>
<organism evidence="10 11">
    <name type="scientific">Oceanirhabdus seepicola</name>
    <dbReference type="NCBI Taxonomy" id="2828781"/>
    <lineage>
        <taxon>Bacteria</taxon>
        <taxon>Bacillati</taxon>
        <taxon>Bacillota</taxon>
        <taxon>Clostridia</taxon>
        <taxon>Eubacteriales</taxon>
        <taxon>Clostridiaceae</taxon>
        <taxon>Oceanirhabdus</taxon>
    </lineage>
</organism>
<keyword evidence="4 8" id="KW-0276">Fatty acid metabolism</keyword>
<evidence type="ECO:0000313" key="10">
    <source>
        <dbReference type="EMBL" id="MCM1988466.1"/>
    </source>
</evidence>
<dbReference type="Gene3D" id="3.90.470.20">
    <property type="entry name" value="4'-phosphopantetheinyl transferase domain"/>
    <property type="match status" value="1"/>
</dbReference>
<comment type="function">
    <text evidence="8">Transfers the 4'-phosphopantetheine moiety from coenzyme A to a Ser of acyl-carrier-protein.</text>
</comment>
<evidence type="ECO:0000256" key="7">
    <source>
        <dbReference type="ARBA" id="ARBA00023160"/>
    </source>
</evidence>
<evidence type="ECO:0000256" key="4">
    <source>
        <dbReference type="ARBA" id="ARBA00022832"/>
    </source>
</evidence>